<dbReference type="Gene3D" id="3.40.50.790">
    <property type="match status" value="1"/>
</dbReference>
<keyword evidence="3 10" id="KW-0820">tRNA-binding</keyword>
<dbReference type="PANTHER" id="PTHR36427:SF3">
    <property type="entry name" value="LARGE RIBOSOMAL SUBUNIT PROTEIN UL1M"/>
    <property type="match status" value="1"/>
</dbReference>
<sequence>MNSSTSKEGKMGRPSKRIREIANTFDVRKTYSVTEAIEMLKKCPTVKFDQSVDISLKLGVDPRKSDQSVRGTVSLPNGTGKLMKILVFVKGDKVKEALAAGADFAGNEELFEKVNGGWTDFNAVIATPDMMRDVGKLGKVLGPRGLMPTPKAGTVTNDIVKAINELKAGKIEFKIDRHGVVNCMVGKLSFALDKLEENIQSFLSAVQKAKPAAAKGEFLASMVISSTMGPGFKIDLRKAVGSS</sequence>
<keyword evidence="8 10" id="KW-0687">Ribonucleoprotein</keyword>
<comment type="function">
    <text evidence="10">Binds directly to 23S rRNA. The L1 stalk is quite mobile in the ribosome, and is involved in E site tRNA release.</text>
</comment>
<dbReference type="InterPro" id="IPR023674">
    <property type="entry name" value="Ribosomal_uL1-like"/>
</dbReference>
<proteinExistence type="inferred from homology"/>
<keyword evidence="2 10" id="KW-0678">Repressor</keyword>
<dbReference type="HAMAP" id="MF_01318_B">
    <property type="entry name" value="Ribosomal_uL1_B"/>
    <property type="match status" value="1"/>
</dbReference>
<keyword evidence="6 10" id="KW-0694">RNA-binding</keyword>
<comment type="similarity">
    <text evidence="1 10 11">Belongs to the universal ribosomal protein uL1 family.</text>
</comment>
<dbReference type="Gene3D" id="3.30.190.20">
    <property type="match status" value="1"/>
</dbReference>
<dbReference type="PANTHER" id="PTHR36427">
    <property type="entry name" value="54S RIBOSOMAL PROTEIN L1, MITOCHONDRIAL"/>
    <property type="match status" value="1"/>
</dbReference>
<dbReference type="GO" id="GO:0015934">
    <property type="term" value="C:large ribosomal subunit"/>
    <property type="evidence" value="ECO:0007669"/>
    <property type="project" value="InterPro"/>
</dbReference>
<dbReference type="FunFam" id="3.40.50.790:FF:000001">
    <property type="entry name" value="50S ribosomal protein L1"/>
    <property type="match status" value="1"/>
</dbReference>
<dbReference type="AlphaFoldDB" id="A0A0C1C0Z9"/>
<comment type="function">
    <text evidence="10">Protein L1 is also a translational repressor protein, it controls the translation of the L11 operon by binding to its mRNA.</text>
</comment>
<evidence type="ECO:0000256" key="3">
    <source>
        <dbReference type="ARBA" id="ARBA00022555"/>
    </source>
</evidence>
<gene>
    <name evidence="10 12" type="primary">rplA</name>
    <name evidence="12" type="ORF">DB43_GL00070</name>
</gene>
<evidence type="ECO:0000256" key="1">
    <source>
        <dbReference type="ARBA" id="ARBA00010531"/>
    </source>
</evidence>
<comment type="subunit">
    <text evidence="10">Part of the 50S ribosomal subunit.</text>
</comment>
<dbReference type="Proteomes" id="UP000031307">
    <property type="component" value="Unassembled WGS sequence"/>
</dbReference>
<protein>
    <recommendedName>
        <fullName evidence="9 10">Large ribosomal subunit protein uL1</fullName>
    </recommendedName>
</protein>
<dbReference type="GO" id="GO:0019843">
    <property type="term" value="F:rRNA binding"/>
    <property type="evidence" value="ECO:0007669"/>
    <property type="project" value="UniProtKB-UniRule"/>
</dbReference>
<dbReference type="CDD" id="cd00403">
    <property type="entry name" value="Ribosomal_L1"/>
    <property type="match status" value="1"/>
</dbReference>
<evidence type="ECO:0000256" key="9">
    <source>
        <dbReference type="ARBA" id="ARBA00035241"/>
    </source>
</evidence>
<accession>A0A0C1C0Z9</accession>
<dbReference type="InterPro" id="IPR002143">
    <property type="entry name" value="Ribosomal_uL1"/>
</dbReference>
<dbReference type="InterPro" id="IPR028364">
    <property type="entry name" value="Ribosomal_uL1/biogenesis"/>
</dbReference>
<dbReference type="InterPro" id="IPR016095">
    <property type="entry name" value="Ribosomal_uL1_3-a/b-sand"/>
</dbReference>
<dbReference type="GO" id="GO:0003735">
    <property type="term" value="F:structural constituent of ribosome"/>
    <property type="evidence" value="ECO:0007669"/>
    <property type="project" value="InterPro"/>
</dbReference>
<evidence type="ECO:0000256" key="4">
    <source>
        <dbReference type="ARBA" id="ARBA00022730"/>
    </source>
</evidence>
<evidence type="ECO:0000256" key="5">
    <source>
        <dbReference type="ARBA" id="ARBA00022845"/>
    </source>
</evidence>
<evidence type="ECO:0000256" key="2">
    <source>
        <dbReference type="ARBA" id="ARBA00022491"/>
    </source>
</evidence>
<evidence type="ECO:0000256" key="7">
    <source>
        <dbReference type="ARBA" id="ARBA00022980"/>
    </source>
</evidence>
<dbReference type="PROSITE" id="PS01199">
    <property type="entry name" value="RIBOSOMAL_L1"/>
    <property type="match status" value="1"/>
</dbReference>
<dbReference type="InterPro" id="IPR005878">
    <property type="entry name" value="Ribosom_uL1_bac-type"/>
</dbReference>
<keyword evidence="7 10" id="KW-0689">Ribosomal protein</keyword>
<organism evidence="12 13">
    <name type="scientific">Parachlamydia acanthamoebae</name>
    <dbReference type="NCBI Taxonomy" id="83552"/>
    <lineage>
        <taxon>Bacteria</taxon>
        <taxon>Pseudomonadati</taxon>
        <taxon>Chlamydiota</taxon>
        <taxon>Chlamydiia</taxon>
        <taxon>Parachlamydiales</taxon>
        <taxon>Parachlamydiaceae</taxon>
        <taxon>Parachlamydia</taxon>
    </lineage>
</organism>
<reference evidence="12 13" key="1">
    <citation type="journal article" date="2014" name="Mol. Biol. Evol.">
        <title>Massive expansion of Ubiquitination-related gene families within the Chlamydiae.</title>
        <authorList>
            <person name="Domman D."/>
            <person name="Collingro A."/>
            <person name="Lagkouvardos I."/>
            <person name="Gehre L."/>
            <person name="Weinmaier T."/>
            <person name="Rattei T."/>
            <person name="Subtil A."/>
            <person name="Horn M."/>
        </authorList>
    </citation>
    <scope>NUCLEOTIDE SEQUENCE [LARGE SCALE GENOMIC DNA]</scope>
    <source>
        <strain evidence="12 13">OEW1</strain>
    </source>
</reference>
<keyword evidence="4 10" id="KW-0699">rRNA-binding</keyword>
<evidence type="ECO:0000313" key="12">
    <source>
        <dbReference type="EMBL" id="KIA77346.1"/>
    </source>
</evidence>
<evidence type="ECO:0000256" key="8">
    <source>
        <dbReference type="ARBA" id="ARBA00023274"/>
    </source>
</evidence>
<dbReference type="EMBL" id="JSAM01000081">
    <property type="protein sequence ID" value="KIA77346.1"/>
    <property type="molecule type" value="Genomic_DNA"/>
</dbReference>
<dbReference type="SUPFAM" id="SSF56808">
    <property type="entry name" value="Ribosomal protein L1"/>
    <property type="match status" value="1"/>
</dbReference>
<dbReference type="GO" id="GO:0000049">
    <property type="term" value="F:tRNA binding"/>
    <property type="evidence" value="ECO:0007669"/>
    <property type="project" value="UniProtKB-KW"/>
</dbReference>
<dbReference type="GO" id="GO:0006417">
    <property type="term" value="P:regulation of translation"/>
    <property type="evidence" value="ECO:0007669"/>
    <property type="project" value="UniProtKB-KW"/>
</dbReference>
<keyword evidence="5 10" id="KW-0810">Translation regulation</keyword>
<evidence type="ECO:0000313" key="13">
    <source>
        <dbReference type="Proteomes" id="UP000031307"/>
    </source>
</evidence>
<evidence type="ECO:0000256" key="11">
    <source>
        <dbReference type="RuleBase" id="RU000659"/>
    </source>
</evidence>
<evidence type="ECO:0000256" key="10">
    <source>
        <dbReference type="HAMAP-Rule" id="MF_01318"/>
    </source>
</evidence>
<dbReference type="PIRSF" id="PIRSF002155">
    <property type="entry name" value="Ribosomal_L1"/>
    <property type="match status" value="1"/>
</dbReference>
<comment type="caution">
    <text evidence="12">The sequence shown here is derived from an EMBL/GenBank/DDBJ whole genome shotgun (WGS) entry which is preliminary data.</text>
</comment>
<dbReference type="PATRIC" id="fig|83552.4.peg.1485"/>
<dbReference type="InterPro" id="IPR023673">
    <property type="entry name" value="Ribosomal_uL1_CS"/>
</dbReference>
<dbReference type="GO" id="GO:0006412">
    <property type="term" value="P:translation"/>
    <property type="evidence" value="ECO:0007669"/>
    <property type="project" value="UniProtKB-UniRule"/>
</dbReference>
<evidence type="ECO:0000256" key="6">
    <source>
        <dbReference type="ARBA" id="ARBA00022884"/>
    </source>
</evidence>
<dbReference type="Pfam" id="PF00687">
    <property type="entry name" value="Ribosomal_L1"/>
    <property type="match status" value="1"/>
</dbReference>
<name>A0A0C1C0Z9_9BACT</name>
<dbReference type="NCBIfam" id="TIGR01169">
    <property type="entry name" value="rplA_bact"/>
    <property type="match status" value="1"/>
</dbReference>